<dbReference type="EMBL" id="CAJOBC010078761">
    <property type="protein sequence ID" value="CAF4267527.1"/>
    <property type="molecule type" value="Genomic_DNA"/>
</dbReference>
<feature type="compositionally biased region" description="Polar residues" evidence="6">
    <location>
        <begin position="45"/>
        <end position="55"/>
    </location>
</feature>
<dbReference type="PANTHER" id="PTHR46481:SF10">
    <property type="entry name" value="ZINC FINGER BED DOMAIN-CONTAINING PROTEIN 39"/>
    <property type="match status" value="1"/>
</dbReference>
<evidence type="ECO:0000313" key="9">
    <source>
        <dbReference type="Proteomes" id="UP000663829"/>
    </source>
</evidence>
<evidence type="ECO:0000256" key="4">
    <source>
        <dbReference type="ARBA" id="ARBA00022833"/>
    </source>
</evidence>
<dbReference type="AlphaFoldDB" id="A0A815JAC8"/>
<comment type="caution">
    <text evidence="7">The sequence shown here is derived from an EMBL/GenBank/DDBJ whole genome shotgun (WGS) entry which is preliminary data.</text>
</comment>
<keyword evidence="9" id="KW-1185">Reference proteome</keyword>
<protein>
    <submittedName>
        <fullName evidence="7">Uncharacterized protein</fullName>
    </submittedName>
</protein>
<evidence type="ECO:0000256" key="2">
    <source>
        <dbReference type="ARBA" id="ARBA00022723"/>
    </source>
</evidence>
<gene>
    <name evidence="7" type="ORF">GPM918_LOCUS32127</name>
    <name evidence="8" type="ORF">SRO942_LOCUS32788</name>
</gene>
<proteinExistence type="predicted"/>
<dbReference type="InterPro" id="IPR012337">
    <property type="entry name" value="RNaseH-like_sf"/>
</dbReference>
<dbReference type="GO" id="GO:0008270">
    <property type="term" value="F:zinc ion binding"/>
    <property type="evidence" value="ECO:0007669"/>
    <property type="project" value="UniProtKB-KW"/>
</dbReference>
<evidence type="ECO:0000313" key="8">
    <source>
        <dbReference type="EMBL" id="CAF4267527.1"/>
    </source>
</evidence>
<keyword evidence="4" id="KW-0862">Zinc</keyword>
<feature type="compositionally biased region" description="Low complexity" evidence="6">
    <location>
        <begin position="23"/>
        <end position="33"/>
    </location>
</feature>
<feature type="compositionally biased region" description="Basic and acidic residues" evidence="6">
    <location>
        <begin position="1"/>
        <end position="13"/>
    </location>
</feature>
<dbReference type="Proteomes" id="UP000681722">
    <property type="component" value="Unassembled WGS sequence"/>
</dbReference>
<evidence type="ECO:0000256" key="1">
    <source>
        <dbReference type="ARBA" id="ARBA00004123"/>
    </source>
</evidence>
<evidence type="ECO:0000256" key="3">
    <source>
        <dbReference type="ARBA" id="ARBA00022771"/>
    </source>
</evidence>
<dbReference type="EMBL" id="CAJNOQ010016201">
    <property type="protein sequence ID" value="CAF1376794.1"/>
    <property type="molecule type" value="Genomic_DNA"/>
</dbReference>
<name>A0A815JAC8_9BILA</name>
<dbReference type="OrthoDB" id="1607513at2759"/>
<dbReference type="InterPro" id="IPR052035">
    <property type="entry name" value="ZnF_BED_domain_contain"/>
</dbReference>
<evidence type="ECO:0000313" key="7">
    <source>
        <dbReference type="EMBL" id="CAF1376794.1"/>
    </source>
</evidence>
<reference evidence="7" key="1">
    <citation type="submission" date="2021-02" db="EMBL/GenBank/DDBJ databases">
        <authorList>
            <person name="Nowell W R."/>
        </authorList>
    </citation>
    <scope>NUCLEOTIDE SEQUENCE</scope>
</reference>
<feature type="compositionally biased region" description="Low complexity" evidence="6">
    <location>
        <begin position="65"/>
        <end position="81"/>
    </location>
</feature>
<dbReference type="SUPFAM" id="SSF53098">
    <property type="entry name" value="Ribonuclease H-like"/>
    <property type="match status" value="1"/>
</dbReference>
<keyword evidence="5" id="KW-0539">Nucleus</keyword>
<dbReference type="PANTHER" id="PTHR46481">
    <property type="entry name" value="ZINC FINGER BED DOMAIN-CONTAINING PROTEIN 4"/>
    <property type="match status" value="1"/>
</dbReference>
<sequence>MGRAKSTEKDRGGKSNRTKRNLGGRVNGVRRLNATLAAFEDDEQASTSTLSRITVSKTSDERTRSTTTYTSNSTATNSLNSDQDTEQQEEGDLEPQPKQASIWKHCKKLAVKINNEIVKKAKCNLCTKEIFTPNWSTTGCRAHLYKDHKMMEFAPVLKTGRNQQLTPFEKKELNELCIEGIVEDGRSFGDLRRKGIMKIFNRLLPGFRPPNRNTVQRSLKRLNNQKKRDLKTELQVARHIGITTDFWSDRRTVSYLAITGHFIDDNFKFISKILSFTTFAERHCGTNIATEIENRLKDLNIFNKVKAITANGASNMIVACANLGDDISRIWCIGHKFHLVVTNGLCLWGKSKKDKDDNSGIDALNDAIRAMSTEDLSDDLTTVAATTTLAAGMINDQQADVDIASEDESGLDDDIDDSVVAANDITNDDNWALDVIDEDSEMAQYLTVEEENISSVIEKMRNLIKMITR</sequence>
<keyword evidence="2" id="KW-0479">Metal-binding</keyword>
<feature type="region of interest" description="Disordered" evidence="6">
    <location>
        <begin position="1"/>
        <end position="99"/>
    </location>
</feature>
<feature type="compositionally biased region" description="Acidic residues" evidence="6">
    <location>
        <begin position="83"/>
        <end position="93"/>
    </location>
</feature>
<evidence type="ECO:0000256" key="6">
    <source>
        <dbReference type="SAM" id="MobiDB-lite"/>
    </source>
</evidence>
<organism evidence="7 9">
    <name type="scientific">Didymodactylos carnosus</name>
    <dbReference type="NCBI Taxonomy" id="1234261"/>
    <lineage>
        <taxon>Eukaryota</taxon>
        <taxon>Metazoa</taxon>
        <taxon>Spiralia</taxon>
        <taxon>Gnathifera</taxon>
        <taxon>Rotifera</taxon>
        <taxon>Eurotatoria</taxon>
        <taxon>Bdelloidea</taxon>
        <taxon>Philodinida</taxon>
        <taxon>Philodinidae</taxon>
        <taxon>Didymodactylos</taxon>
    </lineage>
</organism>
<accession>A0A815JAC8</accession>
<comment type="subcellular location">
    <subcellularLocation>
        <location evidence="1">Nucleus</location>
    </subcellularLocation>
</comment>
<evidence type="ECO:0000256" key="5">
    <source>
        <dbReference type="ARBA" id="ARBA00023242"/>
    </source>
</evidence>
<dbReference type="GO" id="GO:0005634">
    <property type="term" value="C:nucleus"/>
    <property type="evidence" value="ECO:0007669"/>
    <property type="project" value="UniProtKB-SubCell"/>
</dbReference>
<dbReference type="Proteomes" id="UP000663829">
    <property type="component" value="Unassembled WGS sequence"/>
</dbReference>
<keyword evidence="3" id="KW-0863">Zinc-finger</keyword>